<feature type="compositionally biased region" description="Polar residues" evidence="1">
    <location>
        <begin position="7"/>
        <end position="23"/>
    </location>
</feature>
<dbReference type="Proteomes" id="UP001384053">
    <property type="component" value="Segment"/>
</dbReference>
<evidence type="ECO:0000313" key="2">
    <source>
        <dbReference type="EMBL" id="WWO60327.1"/>
    </source>
</evidence>
<dbReference type="EMBL" id="PP079415">
    <property type="protein sequence ID" value="WWO60327.1"/>
    <property type="molecule type" value="Genomic_DNA"/>
</dbReference>
<organism evidence="2 3">
    <name type="scientific">Xanthomonas phage SB4</name>
    <dbReference type="NCBI Taxonomy" id="3117473"/>
    <lineage>
        <taxon>Viruses</taxon>
        <taxon>Duplodnaviria</taxon>
        <taxon>Heunggongvirae</taxon>
        <taxon>Uroviricota</taxon>
        <taxon>Caudoviricetes</taxon>
        <taxon>Autographivirales</taxon>
        <taxon>Autonotataviridae</taxon>
        <taxon>Gujervirinae</taxon>
        <taxon>Ceskevirus</taxon>
        <taxon>Ceskevirus SB4</taxon>
    </lineage>
</organism>
<evidence type="ECO:0008006" key="4">
    <source>
        <dbReference type="Google" id="ProtNLM"/>
    </source>
</evidence>
<proteinExistence type="predicted"/>
<evidence type="ECO:0000313" key="3">
    <source>
        <dbReference type="Proteomes" id="UP001384053"/>
    </source>
</evidence>
<reference evidence="2 3" key="1">
    <citation type="submission" date="2024-01" db="EMBL/GenBank/DDBJ databases">
        <title>Novel lytic viruses for Xanthomonas sp. and Stenotrophomonas maltophilia.</title>
        <authorList>
            <person name="Petrzik K."/>
            <person name="Brazdova S."/>
            <person name="Sovova L."/>
            <person name="Neoralova M."/>
        </authorList>
    </citation>
    <scope>NUCLEOTIDE SEQUENCE [LARGE SCALE GENOMIC DNA]</scope>
</reference>
<evidence type="ECO:0000256" key="1">
    <source>
        <dbReference type="SAM" id="MobiDB-lite"/>
    </source>
</evidence>
<accession>A0ABZ2GUT3</accession>
<feature type="region of interest" description="Disordered" evidence="1">
    <location>
        <begin position="1"/>
        <end position="23"/>
    </location>
</feature>
<keyword evidence="3" id="KW-1185">Reference proteome</keyword>
<protein>
    <recommendedName>
        <fullName evidence="4">Tail fiber protein</fullName>
    </recommendedName>
</protein>
<sequence length="324" mass="34473">MPELNTLGPTIKSTYEGQPNTNAYTDADKQKVASLSTVATSGSYTDLRNTPVIITKEDLAKVAGSGEYSDLVNVPDLVELDDSGKIPVEYLNVSGMNFKGAWNASTNTPELLDGEGEVGDFYKVSVAGTFNFGNGEYNFLVGDWVMFAAGVWQRIGVVESVASVNGKVGAVRLTAQDVGAVGSVNGKTGQAVILNAADVSALPATYKPDWADVQGKPTIPPPYVHPKLSYRNTLSSRTANTWYTHSGPMDRIVNITTNYAESSASSIIEMREAGTTGVFSIRGAAIGTGFSNQVIQAIVPSGWQYRFVPGGSRTVFAWIEGDYA</sequence>
<name>A0ABZ2GUT3_9CAUD</name>